<keyword evidence="4" id="KW-1185">Reference proteome</keyword>
<dbReference type="PANTHER" id="PTHR43283">
    <property type="entry name" value="BETA-LACTAMASE-RELATED"/>
    <property type="match status" value="1"/>
</dbReference>
<feature type="chain" id="PRO_5037079690" description="Beta-lactamase-related domain-containing protein" evidence="1">
    <location>
        <begin position="22"/>
        <end position="543"/>
    </location>
</feature>
<keyword evidence="1" id="KW-0732">Signal</keyword>
<evidence type="ECO:0000313" key="3">
    <source>
        <dbReference type="EMBL" id="GGX31527.1"/>
    </source>
</evidence>
<dbReference type="AlphaFoldDB" id="A0A918N5T0"/>
<comment type="caution">
    <text evidence="3">The sequence shown here is derived from an EMBL/GenBank/DDBJ whole genome shotgun (WGS) entry which is preliminary data.</text>
</comment>
<dbReference type="EMBL" id="BMWS01000032">
    <property type="protein sequence ID" value="GGX31527.1"/>
    <property type="molecule type" value="Genomic_DNA"/>
</dbReference>
<evidence type="ECO:0000313" key="4">
    <source>
        <dbReference type="Proteomes" id="UP000601108"/>
    </source>
</evidence>
<dbReference type="PANTHER" id="PTHR43283:SF7">
    <property type="entry name" value="BETA-LACTAMASE-RELATED DOMAIN-CONTAINING PROTEIN"/>
    <property type="match status" value="1"/>
</dbReference>
<feature type="signal peptide" evidence="1">
    <location>
        <begin position="1"/>
        <end position="21"/>
    </location>
</feature>
<evidence type="ECO:0000259" key="2">
    <source>
        <dbReference type="Pfam" id="PF00144"/>
    </source>
</evidence>
<dbReference type="Gene3D" id="3.40.710.10">
    <property type="entry name" value="DD-peptidase/beta-lactamase superfamily"/>
    <property type="match status" value="1"/>
</dbReference>
<feature type="domain" description="Beta-lactamase-related" evidence="2">
    <location>
        <begin position="247"/>
        <end position="520"/>
    </location>
</feature>
<dbReference type="SUPFAM" id="SSF56601">
    <property type="entry name" value="beta-lactamase/transpeptidase-like"/>
    <property type="match status" value="1"/>
</dbReference>
<accession>A0A918N5T0</accession>
<reference evidence="3 4" key="1">
    <citation type="journal article" date="2014" name="Int. J. Syst. Evol. Microbiol.">
        <title>Complete genome sequence of Corynebacterium casei LMG S-19264T (=DSM 44701T), isolated from a smear-ripened cheese.</title>
        <authorList>
            <consortium name="US DOE Joint Genome Institute (JGI-PGF)"/>
            <person name="Walter F."/>
            <person name="Albersmeier A."/>
            <person name="Kalinowski J."/>
            <person name="Ruckert C."/>
        </authorList>
    </citation>
    <scope>NUCLEOTIDE SEQUENCE [LARGE SCALE GENOMIC DNA]</scope>
    <source>
        <strain evidence="3 4">KCTC 12285</strain>
    </source>
</reference>
<proteinExistence type="predicted"/>
<organism evidence="3 4">
    <name type="scientific">Aquimarina muelleri</name>
    <dbReference type="NCBI Taxonomy" id="279356"/>
    <lineage>
        <taxon>Bacteria</taxon>
        <taxon>Pseudomonadati</taxon>
        <taxon>Bacteroidota</taxon>
        <taxon>Flavobacteriia</taxon>
        <taxon>Flavobacteriales</taxon>
        <taxon>Flavobacteriaceae</taxon>
        <taxon>Aquimarina</taxon>
    </lineage>
</organism>
<dbReference type="Proteomes" id="UP000601108">
    <property type="component" value="Unassembled WGS sequence"/>
</dbReference>
<dbReference type="InterPro" id="IPR012338">
    <property type="entry name" value="Beta-lactam/transpept-like"/>
</dbReference>
<evidence type="ECO:0000256" key="1">
    <source>
        <dbReference type="SAM" id="SignalP"/>
    </source>
</evidence>
<sequence>MKLQKTYILLLSICFINSCIAAHKSILQEIENHTIGEITFVKDVIPPKDYSKKDILSSFDLKDCKDLNIRFFLDKPLVHYLQKLDTNLPAEELLAKGNFQFSFYVDNTLIYKENLNQGAGTIAEKSTATVFRKPFISSTNEDSWGRFLWMRFMKRGGGEESLTEGSHSLKIEIRPYLETPGIITGNIIAKGEITVNVIKPKVIEEQIKVQPIAANSGWIISENKYDTQKIKELNKKILQEDFKDITSIVVIKNQKLLLEEYFNGADRTTLHDTRSVGKSFASTLLGIAIEDKYIKDENQTLHTFYTLKNFKNYSPEKETITIKNLLMMRSGIDGDDSNPDSPGNEENMYPTPNWLQFALDQPMSKESTNDKKWSYYTAGTIILGDILNKKVPDGLEKYAHKKLFAPLGIQNYQWEYTPQKIANTAGGLRMSSLDYAKYGQLYKNNGVWNKNQILPKKWVQTSLAPQIGLPHTKDEFYGYLFWNKKYTINDISYEVSYCSGNGGNKIFIFKDLPLVIVITAVAYNKPNEVDKIMKEYLLPAIID</sequence>
<dbReference type="InterPro" id="IPR050789">
    <property type="entry name" value="Diverse_Enzym_Activities"/>
</dbReference>
<protein>
    <recommendedName>
        <fullName evidence="2">Beta-lactamase-related domain-containing protein</fullName>
    </recommendedName>
</protein>
<gene>
    <name evidence="3" type="ORF">GCM10007384_35670</name>
</gene>
<dbReference type="RefSeq" id="WP_027413473.1">
    <property type="nucleotide sequence ID" value="NZ_BMWS01000032.1"/>
</dbReference>
<dbReference type="Pfam" id="PF00144">
    <property type="entry name" value="Beta-lactamase"/>
    <property type="match status" value="1"/>
</dbReference>
<dbReference type="InterPro" id="IPR001466">
    <property type="entry name" value="Beta-lactam-related"/>
</dbReference>
<name>A0A918N5T0_9FLAO</name>